<proteinExistence type="predicted"/>
<sequence length="265" mass="29206">MADSKRNFPRSQRKCVHSFIHLLPLRAGRRSVAAPPWCASLEQAGGMVPRLHMHYLYSVVMAILNWTWWRHPGPLRRPVRGAARRSLRWGWLMLLLGVLCADARAQVPGELERQVKAGYLYKFAGYVEWPDGSFARPDSPLVIGVAGADALAEQLEQSVAGHSVNGRAVQVKKVRRGDALAGLHVLYLGALDKMALQEMLAASRGLALLTVSDSDEVYAMGSMINFVMAEDKVRFDVALKPVAQAHIRISARMLLAAYRVQTGGA</sequence>
<dbReference type="InterPro" id="IPR025293">
    <property type="entry name" value="YfiR/HmsC-like"/>
</dbReference>
<protein>
    <submittedName>
        <fullName evidence="1">YfiR family protein</fullName>
    </submittedName>
</protein>
<gene>
    <name evidence="1" type="ORF">D9M09_23755</name>
</gene>
<reference evidence="1 2" key="1">
    <citation type="submission" date="2018-10" db="EMBL/GenBank/DDBJ databases">
        <title>Effects of UV and annual dynamics of microbial communities in freshwater RAS systems.</title>
        <authorList>
            <person name="Bekkelund A.K."/>
            <person name="Hansen B.R."/>
            <person name="Stokken H."/>
            <person name="Eriksen B.F."/>
            <person name="Kashulin N.A."/>
        </authorList>
    </citation>
    <scope>NUCLEOTIDE SEQUENCE [LARGE SCALE GENOMIC DNA]</scope>
    <source>
        <strain evidence="1 2">BHSEK</strain>
    </source>
</reference>
<accession>A0A3G2EER8</accession>
<dbReference type="AlphaFoldDB" id="A0A3G2EER8"/>
<dbReference type="Proteomes" id="UP000279594">
    <property type="component" value="Chromosome"/>
</dbReference>
<name>A0A3G2EER8_9BURK</name>
<dbReference type="EMBL" id="CP033019">
    <property type="protein sequence ID" value="AYM78474.1"/>
    <property type="molecule type" value="Genomic_DNA"/>
</dbReference>
<evidence type="ECO:0000313" key="2">
    <source>
        <dbReference type="Proteomes" id="UP000279594"/>
    </source>
</evidence>
<evidence type="ECO:0000313" key="1">
    <source>
        <dbReference type="EMBL" id="AYM78474.1"/>
    </source>
</evidence>
<keyword evidence="2" id="KW-1185">Reference proteome</keyword>
<organism evidence="1 2">
    <name type="scientific">Janthinobacterium agaricidamnosum</name>
    <dbReference type="NCBI Taxonomy" id="55508"/>
    <lineage>
        <taxon>Bacteria</taxon>
        <taxon>Pseudomonadati</taxon>
        <taxon>Pseudomonadota</taxon>
        <taxon>Betaproteobacteria</taxon>
        <taxon>Burkholderiales</taxon>
        <taxon>Oxalobacteraceae</taxon>
        <taxon>Janthinobacterium</taxon>
    </lineage>
</organism>
<dbReference type="Pfam" id="PF13689">
    <property type="entry name" value="DUF4154"/>
    <property type="match status" value="1"/>
</dbReference>